<feature type="region of interest" description="Disordered" evidence="1">
    <location>
        <begin position="446"/>
        <end position="481"/>
    </location>
</feature>
<feature type="compositionally biased region" description="Basic and acidic residues" evidence="1">
    <location>
        <begin position="125"/>
        <end position="149"/>
    </location>
</feature>
<evidence type="ECO:0000313" key="2">
    <source>
        <dbReference type="EMBL" id="CDW80018.1"/>
    </source>
</evidence>
<feature type="region of interest" description="Disordered" evidence="1">
    <location>
        <begin position="215"/>
        <end position="244"/>
    </location>
</feature>
<dbReference type="InParanoid" id="A0A078AGN4"/>
<feature type="region of interest" description="Disordered" evidence="1">
    <location>
        <begin position="642"/>
        <end position="665"/>
    </location>
</feature>
<feature type="region of interest" description="Disordered" evidence="1">
    <location>
        <begin position="327"/>
        <end position="376"/>
    </location>
</feature>
<protein>
    <submittedName>
        <fullName evidence="2">Uncharacterized protein</fullName>
    </submittedName>
</protein>
<dbReference type="OrthoDB" id="327614at2759"/>
<sequence length="665" mass="77816">MFEEMKKFLKGKDPLFYQELNNIEEGQNEFSPSKEEQEENERQLKIIAKYRQTDAYKRLLKRQGQAVRRIERIKENFEKKRMQVGMLAVNTKGNMGSQIDNNADHQRFNDFEEVLYEERIIEENCETDREQKDGSVTKNEESDLKKYDNGSRPSLRQVLSSQTPLSYQVIMEERSSIASIQVTNNDKSEMKSNLDKMKDYQKVQPYMKTQVNYFKRSNPNRKNNSQGKRLKSLNKNSQFNQPDNLSLNFSQVYESQHNMSNDSPKPMMIPNQKSMLNQDMQYVTGIQVYQTEILKNKSLLKSEQKSFYQPSILQNQPINQNFQSQIRTSKSRGTALINDQSSTQSKLHPSSVKSNKRPYTTANGKKYKQDEPGNDRILLQNNTYYSEVFKKSQNSNRSHSGQINQLKPTEGPHFQRNNQLPKMMTQSKENLKQALNQEQQNIQNSTVKELDEEQQDSRYQSKKQTINSGDANNSSNIINNSRSYAQDDKLIRNVNSYNPKQNASFNLSRGDKRFSEKKYLSAQRIQKDSSDIFQKFGVFSDQGLNQSDISKSNQVNGFKNPVQSYNFKKNLIVQNIKSKDYWPESIKHPNQYREFYWAPDLSFCGFATNNNINRSNKNLESKQQTSQIQRRQRTQQRLFRIKQTDIVNHNQDRASDIQSQEDSKL</sequence>
<keyword evidence="3" id="KW-1185">Reference proteome</keyword>
<feature type="compositionally biased region" description="Basic and acidic residues" evidence="1">
    <location>
        <begin position="650"/>
        <end position="665"/>
    </location>
</feature>
<evidence type="ECO:0000256" key="1">
    <source>
        <dbReference type="SAM" id="MobiDB-lite"/>
    </source>
</evidence>
<feature type="compositionally biased region" description="Polar residues" evidence="1">
    <location>
        <begin position="392"/>
        <end position="407"/>
    </location>
</feature>
<feature type="region of interest" description="Disordered" evidence="1">
    <location>
        <begin position="125"/>
        <end position="160"/>
    </location>
</feature>
<organism evidence="2 3">
    <name type="scientific">Stylonychia lemnae</name>
    <name type="common">Ciliate</name>
    <dbReference type="NCBI Taxonomy" id="5949"/>
    <lineage>
        <taxon>Eukaryota</taxon>
        <taxon>Sar</taxon>
        <taxon>Alveolata</taxon>
        <taxon>Ciliophora</taxon>
        <taxon>Intramacronucleata</taxon>
        <taxon>Spirotrichea</taxon>
        <taxon>Stichotrichia</taxon>
        <taxon>Sporadotrichida</taxon>
        <taxon>Oxytrichidae</taxon>
        <taxon>Stylonychinae</taxon>
        <taxon>Stylonychia</taxon>
    </lineage>
</organism>
<evidence type="ECO:0000313" key="3">
    <source>
        <dbReference type="Proteomes" id="UP000039865"/>
    </source>
</evidence>
<reference evidence="2 3" key="1">
    <citation type="submission" date="2014-06" db="EMBL/GenBank/DDBJ databases">
        <authorList>
            <person name="Swart Estienne"/>
        </authorList>
    </citation>
    <scope>NUCLEOTIDE SEQUENCE [LARGE SCALE GENOMIC DNA]</scope>
    <source>
        <strain evidence="2 3">130c</strain>
    </source>
</reference>
<feature type="region of interest" description="Disordered" evidence="1">
    <location>
        <begin position="616"/>
        <end position="635"/>
    </location>
</feature>
<gene>
    <name evidence="2" type="primary">Contig19131.g20290</name>
    <name evidence="2" type="ORF">STYLEM_9011</name>
</gene>
<dbReference type="Proteomes" id="UP000039865">
    <property type="component" value="Unassembled WGS sequence"/>
</dbReference>
<dbReference type="AlphaFoldDB" id="A0A078AGN4"/>
<feature type="compositionally biased region" description="Polar residues" evidence="1">
    <location>
        <begin position="327"/>
        <end position="363"/>
    </location>
</feature>
<proteinExistence type="predicted"/>
<accession>A0A078AGN4</accession>
<feature type="region of interest" description="Disordered" evidence="1">
    <location>
        <begin position="392"/>
        <end position="417"/>
    </location>
</feature>
<dbReference type="EMBL" id="CCKQ01008559">
    <property type="protein sequence ID" value="CDW80018.1"/>
    <property type="molecule type" value="Genomic_DNA"/>
</dbReference>
<feature type="compositionally biased region" description="Polar residues" evidence="1">
    <location>
        <begin position="151"/>
        <end position="160"/>
    </location>
</feature>
<feature type="compositionally biased region" description="Low complexity" evidence="1">
    <location>
        <begin position="466"/>
        <end position="481"/>
    </location>
</feature>
<name>A0A078AGN4_STYLE</name>